<dbReference type="PANTHER" id="PTHR21228:SF40">
    <property type="entry name" value="LD45607P"/>
    <property type="match status" value="1"/>
</dbReference>
<dbReference type="EMBL" id="JAEHOE010000005">
    <property type="protein sequence ID" value="KAG2499849.1"/>
    <property type="molecule type" value="Genomic_DNA"/>
</dbReference>
<dbReference type="PANTHER" id="PTHR21228">
    <property type="entry name" value="FAST LEU-RICH DOMAIN-CONTAINING"/>
    <property type="match status" value="1"/>
</dbReference>
<feature type="region of interest" description="Disordered" evidence="1">
    <location>
        <begin position="293"/>
        <end position="338"/>
    </location>
</feature>
<protein>
    <submittedName>
        <fullName evidence="2">Uncharacterized protein</fullName>
    </submittedName>
</protein>
<keyword evidence="3" id="KW-1185">Reference proteome</keyword>
<evidence type="ECO:0000313" key="2">
    <source>
        <dbReference type="EMBL" id="KAG2499849.1"/>
    </source>
</evidence>
<evidence type="ECO:0000256" key="1">
    <source>
        <dbReference type="SAM" id="MobiDB-lite"/>
    </source>
</evidence>
<comment type="caution">
    <text evidence="2">The sequence shown here is derived from an EMBL/GenBank/DDBJ whole genome shotgun (WGS) entry which is preliminary data.</text>
</comment>
<dbReference type="GO" id="GO:0005759">
    <property type="term" value="C:mitochondrial matrix"/>
    <property type="evidence" value="ECO:0007669"/>
    <property type="project" value="TreeGrafter"/>
</dbReference>
<dbReference type="GO" id="GO:0009507">
    <property type="term" value="C:chloroplast"/>
    <property type="evidence" value="ECO:0007669"/>
    <property type="project" value="GOC"/>
</dbReference>
<feature type="region of interest" description="Disordered" evidence="1">
    <location>
        <begin position="800"/>
        <end position="821"/>
    </location>
</feature>
<dbReference type="GO" id="GO:1901259">
    <property type="term" value="P:chloroplast rRNA processing"/>
    <property type="evidence" value="ECO:0007669"/>
    <property type="project" value="TreeGrafter"/>
</dbReference>
<gene>
    <name evidence="2" type="ORF">HYH03_002140</name>
</gene>
<dbReference type="GO" id="GO:0035770">
    <property type="term" value="C:ribonucleoprotein granule"/>
    <property type="evidence" value="ECO:0007669"/>
    <property type="project" value="TreeGrafter"/>
</dbReference>
<feature type="compositionally biased region" description="Low complexity" evidence="1">
    <location>
        <begin position="293"/>
        <end position="310"/>
    </location>
</feature>
<name>A0A835YLG2_9CHLO</name>
<dbReference type="GO" id="GO:0000963">
    <property type="term" value="P:mitochondrial RNA processing"/>
    <property type="evidence" value="ECO:0007669"/>
    <property type="project" value="TreeGrafter"/>
</dbReference>
<reference evidence="2" key="1">
    <citation type="journal article" date="2020" name="bioRxiv">
        <title>Comparative genomics of Chlamydomonas.</title>
        <authorList>
            <person name="Craig R.J."/>
            <person name="Hasan A.R."/>
            <person name="Ness R.W."/>
            <person name="Keightley P.D."/>
        </authorList>
    </citation>
    <scope>NUCLEOTIDE SEQUENCE</scope>
    <source>
        <strain evidence="2">CCAP 11/70</strain>
    </source>
</reference>
<organism evidence="2 3">
    <name type="scientific">Edaphochlamys debaryana</name>
    <dbReference type="NCBI Taxonomy" id="47281"/>
    <lineage>
        <taxon>Eukaryota</taxon>
        <taxon>Viridiplantae</taxon>
        <taxon>Chlorophyta</taxon>
        <taxon>core chlorophytes</taxon>
        <taxon>Chlorophyceae</taxon>
        <taxon>CS clade</taxon>
        <taxon>Chlamydomonadales</taxon>
        <taxon>Chlamydomonadales incertae sedis</taxon>
        <taxon>Edaphochlamys</taxon>
    </lineage>
</organism>
<dbReference type="InterPro" id="IPR050870">
    <property type="entry name" value="FAST_kinase"/>
</dbReference>
<dbReference type="GO" id="GO:0003723">
    <property type="term" value="F:RNA binding"/>
    <property type="evidence" value="ECO:0007669"/>
    <property type="project" value="TreeGrafter"/>
</dbReference>
<dbReference type="OrthoDB" id="536711at2759"/>
<feature type="region of interest" description="Disordered" evidence="1">
    <location>
        <begin position="164"/>
        <end position="201"/>
    </location>
</feature>
<evidence type="ECO:0000313" key="3">
    <source>
        <dbReference type="Proteomes" id="UP000612055"/>
    </source>
</evidence>
<dbReference type="AlphaFoldDB" id="A0A835YLG2"/>
<dbReference type="GO" id="GO:0044528">
    <property type="term" value="P:regulation of mitochondrial mRNA stability"/>
    <property type="evidence" value="ECO:0007669"/>
    <property type="project" value="TreeGrafter"/>
</dbReference>
<sequence length="902" mass="97239">MNSRSWEELEALAESHFPSFNHIHCSALVCRLPKLVTPSQLPPAAKARFARFLGRVSDLVSLRLPTFDPRAVANVLWGVSKLGYSPAPTLLNKFLFEAYVHMDKFNAQELANLSWALATLAAMGNRPVPAWLAKFTAAAVRRVAFLKPQELAHMTWALSRLCPRPSSHKHAQPQPSPSGPASAPAGAPASPSPARAEGPGPLPELVTALAASAASRVEHFSCGELVMTLDALHRLDPAAAVRLLRPALPHLLRVHAAAMSPQDLALLWVLLGKCAIVPALRLGKELDLDQVLSQTQPTTSAPSSAGSAPEASDREGPHEPLASADGRSSGGRRVGRGAVDPARLGRQHLYALLDVTERSLHGFSPQGLCLALVAWARLHMQPSPAVAAAVCARFQRVLPAAASFQAVSVSLWAMAQLRFRPEPQAVQLLVSCAALQAPMAKPHELLVLLWALQKLRWQPPPAIAQRLGARLGEVAGELRPQGLQLAVSAFTLFGEPIPAAVAEGAVAAAKASMVSAQLLAEGTAKAKGRGRGKGRGKADASAVKAAPTALPPLSALTPRSVVRFFSTLAGVAVPRPATAEARAASLQSLRRMRWRLLGHGECPSRRRGVCATLEAAVSGHLHTLSLDAMIAMLGSMARMRLSPSHAFMSQVFSRLDDSIKELPAWHAGRLLSALGRLGVRPPASWLTQLLDLIEPQYDSLSHRQLLGVLRGLVQLRYRPTAEWMQSYFDECLRRLDEWPASNVDIFLTSLHGLGMRLRGAPCQQLQLVVYRKRRELQDEATPEDRADVEEVHEAERAQQAKWRRARWTQPRGAAATGPSLGAAKPGAVRGLALGGRDRAWGSKTGAAGKAGLLLPRGRGVRGASKWSSARDEVRRILRSQEHLRQSLCKVCEDLSACRVTWR</sequence>
<accession>A0A835YLG2</accession>
<feature type="compositionally biased region" description="Low complexity" evidence="1">
    <location>
        <begin position="179"/>
        <end position="199"/>
    </location>
</feature>
<proteinExistence type="predicted"/>
<dbReference type="Proteomes" id="UP000612055">
    <property type="component" value="Unassembled WGS sequence"/>
</dbReference>